<dbReference type="InterPro" id="IPR007037">
    <property type="entry name" value="SIP_rossman_dom"/>
</dbReference>
<dbReference type="CDD" id="cd06193">
    <property type="entry name" value="siderophore_interacting"/>
    <property type="match status" value="1"/>
</dbReference>
<dbReference type="Pfam" id="PF08021">
    <property type="entry name" value="FAD_binding_9"/>
    <property type="match status" value="1"/>
</dbReference>
<comment type="caution">
    <text evidence="3">The sequence shown here is derived from an EMBL/GenBank/DDBJ whole genome shotgun (WGS) entry which is preliminary data.</text>
</comment>
<dbReference type="PROSITE" id="PS51384">
    <property type="entry name" value="FAD_FR"/>
    <property type="match status" value="1"/>
</dbReference>
<evidence type="ECO:0000313" key="4">
    <source>
        <dbReference type="Proteomes" id="UP000004358"/>
    </source>
</evidence>
<accession>A3ZP48</accession>
<dbReference type="HOGENOM" id="CLU_085038_0_0_0"/>
<evidence type="ECO:0000313" key="3">
    <source>
        <dbReference type="EMBL" id="EAQ81522.1"/>
    </source>
</evidence>
<dbReference type="EMBL" id="AANZ01000004">
    <property type="protein sequence ID" value="EAQ81522.1"/>
    <property type="molecule type" value="Genomic_DNA"/>
</dbReference>
<gene>
    <name evidence="3" type="ORF">DSM3645_28112</name>
</gene>
<dbReference type="Pfam" id="PF04954">
    <property type="entry name" value="SIP"/>
    <property type="match status" value="1"/>
</dbReference>
<dbReference type="PANTHER" id="PTHR30157">
    <property type="entry name" value="FERRIC REDUCTASE, NADPH-DEPENDENT"/>
    <property type="match status" value="1"/>
</dbReference>
<dbReference type="GO" id="GO:0016491">
    <property type="term" value="F:oxidoreductase activity"/>
    <property type="evidence" value="ECO:0007669"/>
    <property type="project" value="InterPro"/>
</dbReference>
<reference evidence="3 4" key="1">
    <citation type="submission" date="2006-02" db="EMBL/GenBank/DDBJ databases">
        <authorList>
            <person name="Amann R."/>
            <person name="Ferriera S."/>
            <person name="Johnson J."/>
            <person name="Kravitz S."/>
            <person name="Halpern A."/>
            <person name="Remington K."/>
            <person name="Beeson K."/>
            <person name="Tran B."/>
            <person name="Rogers Y.-H."/>
            <person name="Friedman R."/>
            <person name="Venter J.C."/>
        </authorList>
    </citation>
    <scope>NUCLEOTIDE SEQUENCE [LARGE SCALE GENOMIC DNA]</scope>
    <source>
        <strain evidence="3 4">DSM 3645</strain>
    </source>
</reference>
<sequence>MVEFAMQKLFARQALVDSIEELNPKFRLITLNGDALKNVVWTPGDKIQIQLGGWVQRTYTPLDWEPDEGRTRILVYLHAEGPGTRWACSLRVGDACPLFGPRRSINLTQLRRPAVFFGDETTFGLARALRATTSETEGVEFLFEVSTLSESVQTLEHLGIANAQHCVRADDDAHLPELETRMLGLLDSQQPAQFVLAGRSTAIQRIRQALRQRSCSSAQFHTRAYWAPGKKGLD</sequence>
<dbReference type="Gene3D" id="3.40.50.80">
    <property type="entry name" value="Nucleotide-binding domain of ferredoxin-NADP reductase (FNR) module"/>
    <property type="match status" value="1"/>
</dbReference>
<protein>
    <recommendedName>
        <fullName evidence="2">FAD-binding FR-type domain-containing protein</fullName>
    </recommendedName>
</protein>
<dbReference type="InterPro" id="IPR039261">
    <property type="entry name" value="FNR_nucleotide-bd"/>
</dbReference>
<organism evidence="3 4">
    <name type="scientific">Blastopirellula marina DSM 3645</name>
    <dbReference type="NCBI Taxonomy" id="314230"/>
    <lineage>
        <taxon>Bacteria</taxon>
        <taxon>Pseudomonadati</taxon>
        <taxon>Planctomycetota</taxon>
        <taxon>Planctomycetia</taxon>
        <taxon>Pirellulales</taxon>
        <taxon>Pirellulaceae</taxon>
        <taxon>Blastopirellula</taxon>
    </lineage>
</organism>
<dbReference type="STRING" id="314230.DSM3645_28112"/>
<evidence type="ECO:0000256" key="1">
    <source>
        <dbReference type="ARBA" id="ARBA00035644"/>
    </source>
</evidence>
<dbReference type="PANTHER" id="PTHR30157:SF0">
    <property type="entry name" value="NADPH-DEPENDENT FERRIC-CHELATE REDUCTASE"/>
    <property type="match status" value="1"/>
</dbReference>
<dbReference type="eggNOG" id="COG2375">
    <property type="taxonomic scope" value="Bacteria"/>
</dbReference>
<dbReference type="InterPro" id="IPR013113">
    <property type="entry name" value="SIP_FAD-bd"/>
</dbReference>
<dbReference type="InterPro" id="IPR039374">
    <property type="entry name" value="SIP_fam"/>
</dbReference>
<dbReference type="SUPFAM" id="SSF63380">
    <property type="entry name" value="Riboflavin synthase domain-like"/>
    <property type="match status" value="1"/>
</dbReference>
<dbReference type="AlphaFoldDB" id="A3ZP48"/>
<name>A3ZP48_9BACT</name>
<proteinExistence type="inferred from homology"/>
<dbReference type="Proteomes" id="UP000004358">
    <property type="component" value="Unassembled WGS sequence"/>
</dbReference>
<comment type="similarity">
    <text evidence="1">Belongs to the SIP oxidoreductase family.</text>
</comment>
<evidence type="ECO:0000259" key="2">
    <source>
        <dbReference type="PROSITE" id="PS51384"/>
    </source>
</evidence>
<feature type="domain" description="FAD-binding FR-type" evidence="2">
    <location>
        <begin position="9"/>
        <end position="108"/>
    </location>
</feature>
<dbReference type="InterPro" id="IPR017927">
    <property type="entry name" value="FAD-bd_FR_type"/>
</dbReference>
<dbReference type="Gene3D" id="2.40.30.10">
    <property type="entry name" value="Translation factors"/>
    <property type="match status" value="1"/>
</dbReference>
<dbReference type="InterPro" id="IPR017938">
    <property type="entry name" value="Riboflavin_synthase-like_b-brl"/>
</dbReference>